<feature type="region of interest" description="Disordered" evidence="1">
    <location>
        <begin position="136"/>
        <end position="257"/>
    </location>
</feature>
<feature type="compositionally biased region" description="Basic and acidic residues" evidence="1">
    <location>
        <begin position="233"/>
        <end position="249"/>
    </location>
</feature>
<dbReference type="InterPro" id="IPR010765">
    <property type="entry name" value="DUF1350"/>
</dbReference>
<protein>
    <submittedName>
        <fullName evidence="3">Uncharacterized protein</fullName>
    </submittedName>
</protein>
<reference evidence="3" key="1">
    <citation type="submission" date="2023-06" db="EMBL/GenBank/DDBJ databases">
        <title>Survivors Of The Sea: Transcriptome response of Skeletonema marinoi to long-term dormancy.</title>
        <authorList>
            <person name="Pinder M.I.M."/>
            <person name="Kourtchenko O."/>
            <person name="Robertson E.K."/>
            <person name="Larsson T."/>
            <person name="Maumus F."/>
            <person name="Osuna-Cruz C.M."/>
            <person name="Vancaester E."/>
            <person name="Stenow R."/>
            <person name="Vandepoele K."/>
            <person name="Ploug H."/>
            <person name="Bruchert V."/>
            <person name="Godhe A."/>
            <person name="Topel M."/>
        </authorList>
    </citation>
    <scope>NUCLEOTIDE SEQUENCE</scope>
    <source>
        <strain evidence="3">R05AC</strain>
    </source>
</reference>
<comment type="caution">
    <text evidence="3">The sequence shown here is derived from an EMBL/GenBank/DDBJ whole genome shotgun (WGS) entry which is preliminary data.</text>
</comment>
<keyword evidence="4" id="KW-1185">Reference proteome</keyword>
<keyword evidence="2" id="KW-0812">Transmembrane</keyword>
<dbReference type="PANTHER" id="PTHR34127:SF1">
    <property type="entry name" value="OS04G0405600 PROTEIN"/>
    <property type="match status" value="1"/>
</dbReference>
<sequence>MCFVGYDRKQQQWRSIRRTYICLVFQIMWMLSLISMFYTSSCNVSAFSFTRNSIIHHHPNVVCKLQQRCSLSANPVQPTALMMTSVAEEEGINNTIASDVQEQSDNDNNDSDTSNEIEETPNIEKQLQMRFEEAMQRRIKRSKQKDVEPSFDATKAVEPSSSSDATKVDEPSNDVGEDETIDEAIPKLELQDISVQATKQKVTTSPRRRIEDRDMPAEQQPARQKRTTSSKQSTRDDYPRKDYRYENSRDNQLTDDYDDYRESLEYEDSGTVRSKPACEWETYRATSILFPPLPSGRPKAILHFVGGTFFGSYPKKFYGSLLEDIATKCEAVVVATPIPVILPGKSLVNRLEQWMFDEGGSRGDRGKEGETNPLDHVYLAEYVQREFNNAYRDVILDEFFGDFVDGPEVETFMKNTPIVGIGHSLGARIQAVSCSHPHVSNRYLSMGKGKRLIRSGRDGMIYLGFANWGASTSIPGLEQLERTVKKKEKAQKAESQSRDRKREDGVGRQDDVWAERSTRRRRRTGYDDESMNRRYSRYDRYDAEDLDITDIFSDVVTGVAKGVNQISEALTPDANSLEFYPTPEELWEDLSPTTNDVYRKACQNNLIVQFDQDPIDQGSRLTRTLLAEASDQPRPDIKFARLQGGHLTPVTLQDGITKFLPKGAMTLLSSSYDFILQQFDDERTGKSTQKQQQEAKDVAKTVASYVTSLTTSKQS</sequence>
<dbReference type="PANTHER" id="PTHR34127">
    <property type="entry name" value="OS04G0405600 PROTEIN"/>
    <property type="match status" value="1"/>
</dbReference>
<keyword evidence="2" id="KW-1133">Transmembrane helix</keyword>
<name>A0AAD9D799_9STRA</name>
<evidence type="ECO:0000313" key="4">
    <source>
        <dbReference type="Proteomes" id="UP001224775"/>
    </source>
</evidence>
<feature type="compositionally biased region" description="Polar residues" evidence="1">
    <location>
        <begin position="193"/>
        <end position="205"/>
    </location>
</feature>
<feature type="region of interest" description="Disordered" evidence="1">
    <location>
        <begin position="96"/>
        <end position="124"/>
    </location>
</feature>
<feature type="transmembrane region" description="Helical" evidence="2">
    <location>
        <begin position="20"/>
        <end position="38"/>
    </location>
</feature>
<dbReference type="Proteomes" id="UP001224775">
    <property type="component" value="Unassembled WGS sequence"/>
</dbReference>
<evidence type="ECO:0000256" key="1">
    <source>
        <dbReference type="SAM" id="MobiDB-lite"/>
    </source>
</evidence>
<keyword evidence="2" id="KW-0472">Membrane</keyword>
<feature type="region of interest" description="Disordered" evidence="1">
    <location>
        <begin position="483"/>
        <end position="510"/>
    </location>
</feature>
<feature type="compositionally biased region" description="Basic and acidic residues" evidence="1">
    <location>
        <begin position="490"/>
        <end position="510"/>
    </location>
</feature>
<dbReference type="EMBL" id="JATAAI010000028">
    <property type="protein sequence ID" value="KAK1736796.1"/>
    <property type="molecule type" value="Genomic_DNA"/>
</dbReference>
<proteinExistence type="predicted"/>
<feature type="compositionally biased region" description="Acidic residues" evidence="1">
    <location>
        <begin position="102"/>
        <end position="121"/>
    </location>
</feature>
<feature type="compositionally biased region" description="Acidic residues" evidence="1">
    <location>
        <begin position="171"/>
        <end position="182"/>
    </location>
</feature>
<organism evidence="3 4">
    <name type="scientific">Skeletonema marinoi</name>
    <dbReference type="NCBI Taxonomy" id="267567"/>
    <lineage>
        <taxon>Eukaryota</taxon>
        <taxon>Sar</taxon>
        <taxon>Stramenopiles</taxon>
        <taxon>Ochrophyta</taxon>
        <taxon>Bacillariophyta</taxon>
        <taxon>Coscinodiscophyceae</taxon>
        <taxon>Thalassiosirophycidae</taxon>
        <taxon>Thalassiosirales</taxon>
        <taxon>Skeletonemataceae</taxon>
        <taxon>Skeletonema</taxon>
        <taxon>Skeletonema marinoi-dohrnii complex</taxon>
    </lineage>
</organism>
<evidence type="ECO:0000313" key="3">
    <source>
        <dbReference type="EMBL" id="KAK1736796.1"/>
    </source>
</evidence>
<accession>A0AAD9D799</accession>
<gene>
    <name evidence="3" type="ORF">QTG54_012818</name>
</gene>
<dbReference type="AlphaFoldDB" id="A0AAD9D799"/>
<evidence type="ECO:0000256" key="2">
    <source>
        <dbReference type="SAM" id="Phobius"/>
    </source>
</evidence>